<protein>
    <submittedName>
        <fullName evidence="10">Ubiquitin-like domain-containing protein</fullName>
    </submittedName>
</protein>
<keyword evidence="5" id="KW-0834">Unfolded protein response</keyword>
<comment type="subcellular location">
    <subcellularLocation>
        <location evidence="1">Membrane</location>
    </subcellularLocation>
</comment>
<feature type="region of interest" description="Disordered" evidence="6">
    <location>
        <begin position="723"/>
        <end position="756"/>
    </location>
</feature>
<feature type="region of interest" description="Disordered" evidence="6">
    <location>
        <begin position="335"/>
        <end position="367"/>
    </location>
</feature>
<reference evidence="9" key="1">
    <citation type="submission" date="2014-05" db="EMBL/GenBank/DDBJ databases">
        <title>The genome and life-stage specific transcriptomes of Globodera pallida elucidate key aspects of plant parasitism by a cyst nematode.</title>
        <authorList>
            <person name="Cotton J.A."/>
            <person name="Lilley C.J."/>
            <person name="Jones L.M."/>
            <person name="Kikuchi T."/>
            <person name="Reid A.J."/>
            <person name="Thorpe P."/>
            <person name="Tsai I.J."/>
            <person name="Beasley H."/>
            <person name="Blok V."/>
            <person name="Cock P.J.A."/>
            <person name="Van den Akker S.E."/>
            <person name="Holroyd N."/>
            <person name="Hunt M."/>
            <person name="Mantelin S."/>
            <person name="Naghra H."/>
            <person name="Pain A."/>
            <person name="Palomares-Rius J.E."/>
            <person name="Zarowiecki M."/>
            <person name="Berriman M."/>
            <person name="Jones J.T."/>
            <person name="Urwin P.E."/>
        </authorList>
    </citation>
    <scope>NUCLEOTIDE SEQUENCE [LARGE SCALE GENOMIC DNA]</scope>
    <source>
        <strain evidence="9">Lindley</strain>
    </source>
</reference>
<dbReference type="InterPro" id="IPR029071">
    <property type="entry name" value="Ubiquitin-like_domsf"/>
</dbReference>
<dbReference type="WBParaSite" id="GPLIN_001299300">
    <property type="protein sequence ID" value="GPLIN_001299300"/>
    <property type="gene ID" value="GPLIN_001299300"/>
</dbReference>
<dbReference type="Proteomes" id="UP000050741">
    <property type="component" value="Unassembled WGS sequence"/>
</dbReference>
<evidence type="ECO:0000256" key="4">
    <source>
        <dbReference type="ARBA" id="ARBA00023136"/>
    </source>
</evidence>
<keyword evidence="4 7" id="KW-0472">Membrane</keyword>
<sequence length="817" mass="88422">MATVGNAFQLTIRCAMQSFPDHNLECPADWSVLELKKHLSQTCASKPDPTRQRLIYAGRCLDNGQKVRDVLAQRRDGVARGEVAETQVIHMVYIGGKTSASGGTQNTSATAGGTAGEGLRHRANNGRPNPSTNNIPAQNQQPTAFLPQQQQQQQYFAAFQAVHPQQQQSYDAWMSAYQNYMNQMAQFYHQMPYASAAHFPAGQPAYTFVGGAPGGAAASAQFVHPAAAAAMAPAHFNPQQHQMMVVPQQQHHHEHEQQVMAENAPAQQRMGAAVFGGAVQADLLDIVYKSVRFALLAMVLYVYSSLERFFLVLAVVAFFWFVHRRRNQQQRDNAAAAAMANVGDGQPQQQQNAGVDGGGDVANGRPEAAPAAAEEAAIVEQRVEAVQASPPVAVVPQQPSAWNVFFTVVQSFFTSLVPNPMPAPKHLSQTCASKPDPTRQRLIYAGRCLDNGQKVRDVLAQRRDGVARGEVAETQVIHMVYIGGKTSASGGTQNTSATAGGTAGEGLRHRANNGRPNPSTNNIPAQNQQPTAFLPQQQQQQQYFAAFQAVHPQQQQSYDAWMSAYQNYMNQMAQFYHQMPYASAAHFPAGQPAYTFVGGAPGGAAASAQFVHPAAAAAMAPAHFNAQQHQMMVVPQQQHHHHEQQQQAMAENAPAQQRMGAAVFGGAVQADLLDIVYKSVRFALLAMVLYVYSSLERFFLVLAVVAFFWFVHRRRNQQQRDNAAAAAMANVGDGQPQQQQNAGVDDGGDVANGRPEAAPAAAEEAAIVEQRAEAVQASPPVAVVPQQPSAWNVFFTVVQSFFTSLVPNPMPAPVDIN</sequence>
<evidence type="ECO:0000256" key="5">
    <source>
        <dbReference type="ARBA" id="ARBA00023230"/>
    </source>
</evidence>
<reference evidence="10" key="2">
    <citation type="submission" date="2016-06" db="UniProtKB">
        <authorList>
            <consortium name="WormBaseParasite"/>
        </authorList>
    </citation>
    <scope>IDENTIFICATION</scope>
</reference>
<evidence type="ECO:0000256" key="6">
    <source>
        <dbReference type="SAM" id="MobiDB-lite"/>
    </source>
</evidence>
<dbReference type="GO" id="GO:0016020">
    <property type="term" value="C:membrane"/>
    <property type="evidence" value="ECO:0007669"/>
    <property type="project" value="UniProtKB-SubCell"/>
</dbReference>
<dbReference type="InterPro" id="IPR000626">
    <property type="entry name" value="Ubiquitin-like_dom"/>
</dbReference>
<accession>A0A183CJD7</accession>
<dbReference type="InterPro" id="IPR039751">
    <property type="entry name" value="HERPUD1/2"/>
</dbReference>
<name>A0A183CJD7_GLOPA</name>
<feature type="domain" description="Ubiquitin-like" evidence="8">
    <location>
        <begin position="8"/>
        <end position="69"/>
    </location>
</feature>
<feature type="compositionally biased region" description="Low complexity" evidence="6">
    <location>
        <begin position="737"/>
        <end position="756"/>
    </location>
</feature>
<dbReference type="Pfam" id="PF00240">
    <property type="entry name" value="ubiquitin"/>
    <property type="match status" value="1"/>
</dbReference>
<organism evidence="9 10">
    <name type="scientific">Globodera pallida</name>
    <name type="common">Potato cyst nematode worm</name>
    <name type="synonym">Heterodera pallida</name>
    <dbReference type="NCBI Taxonomy" id="36090"/>
    <lineage>
        <taxon>Eukaryota</taxon>
        <taxon>Metazoa</taxon>
        <taxon>Ecdysozoa</taxon>
        <taxon>Nematoda</taxon>
        <taxon>Chromadorea</taxon>
        <taxon>Rhabditida</taxon>
        <taxon>Tylenchina</taxon>
        <taxon>Tylenchomorpha</taxon>
        <taxon>Tylenchoidea</taxon>
        <taxon>Heteroderidae</taxon>
        <taxon>Heteroderinae</taxon>
        <taxon>Globodera</taxon>
    </lineage>
</organism>
<dbReference type="PANTHER" id="PTHR12943">
    <property type="entry name" value="HOMOCYSTEINE-RESPONSIVE ENDOPLASMIC RETICULUM-RESIDENT UNIQUITIN-LIKE DOMAIN HERPUD PROTEIN FAMILY MEMBER"/>
    <property type="match status" value="1"/>
</dbReference>
<dbReference type="PANTHER" id="PTHR12943:SF27">
    <property type="entry name" value="HOMOCYSTEINE-INDUCED ENDOPLASMIC RETICULUM PROTEIN, ISOFORM A"/>
    <property type="match status" value="1"/>
</dbReference>
<keyword evidence="2 7" id="KW-0812">Transmembrane</keyword>
<proteinExistence type="predicted"/>
<feature type="transmembrane region" description="Helical" evidence="7">
    <location>
        <begin position="293"/>
        <end position="322"/>
    </location>
</feature>
<dbReference type="GO" id="GO:0030968">
    <property type="term" value="P:endoplasmic reticulum unfolded protein response"/>
    <property type="evidence" value="ECO:0007669"/>
    <property type="project" value="TreeGrafter"/>
</dbReference>
<evidence type="ECO:0000313" key="9">
    <source>
        <dbReference type="Proteomes" id="UP000050741"/>
    </source>
</evidence>
<dbReference type="SUPFAM" id="SSF54236">
    <property type="entry name" value="Ubiquitin-like"/>
    <property type="match status" value="1"/>
</dbReference>
<keyword evidence="9" id="KW-1185">Reference proteome</keyword>
<keyword evidence="3 7" id="KW-1133">Transmembrane helix</keyword>
<feature type="transmembrane region" description="Helical" evidence="7">
    <location>
        <begin position="689"/>
        <end position="711"/>
    </location>
</feature>
<evidence type="ECO:0000256" key="1">
    <source>
        <dbReference type="ARBA" id="ARBA00004370"/>
    </source>
</evidence>
<dbReference type="AlphaFoldDB" id="A0A183CJD7"/>
<evidence type="ECO:0000256" key="3">
    <source>
        <dbReference type="ARBA" id="ARBA00022989"/>
    </source>
</evidence>
<dbReference type="Gene3D" id="3.10.20.90">
    <property type="entry name" value="Phosphatidylinositol 3-kinase Catalytic Subunit, Chain A, domain 1"/>
    <property type="match status" value="2"/>
</dbReference>
<evidence type="ECO:0000313" key="10">
    <source>
        <dbReference type="WBParaSite" id="GPLIN_001299300"/>
    </source>
</evidence>
<dbReference type="PROSITE" id="PS50053">
    <property type="entry name" value="UBIQUITIN_2"/>
    <property type="match status" value="1"/>
</dbReference>
<evidence type="ECO:0000256" key="7">
    <source>
        <dbReference type="SAM" id="Phobius"/>
    </source>
</evidence>
<dbReference type="FunFam" id="3.10.20.90:FF:000046">
    <property type="entry name" value="Homocysteine-responsive endoplasmic reticulum-resident ubiquitin-like domain member 2 protein"/>
    <property type="match status" value="1"/>
</dbReference>
<evidence type="ECO:0000256" key="2">
    <source>
        <dbReference type="ARBA" id="ARBA00022692"/>
    </source>
</evidence>
<evidence type="ECO:0000259" key="8">
    <source>
        <dbReference type="PROSITE" id="PS50053"/>
    </source>
</evidence>